<dbReference type="AlphaFoldDB" id="A0A1E3J0W0"/>
<dbReference type="EMBL" id="AWGH01000016">
    <property type="protein sequence ID" value="ODN93581.1"/>
    <property type="molecule type" value="Genomic_DNA"/>
</dbReference>
<feature type="region of interest" description="Disordered" evidence="1">
    <location>
        <begin position="1"/>
        <end position="26"/>
    </location>
</feature>
<organism evidence="2 3">
    <name type="scientific">Cryptococcus wingfieldii CBS 7118</name>
    <dbReference type="NCBI Taxonomy" id="1295528"/>
    <lineage>
        <taxon>Eukaryota</taxon>
        <taxon>Fungi</taxon>
        <taxon>Dikarya</taxon>
        <taxon>Basidiomycota</taxon>
        <taxon>Agaricomycotina</taxon>
        <taxon>Tremellomycetes</taxon>
        <taxon>Tremellales</taxon>
        <taxon>Cryptococcaceae</taxon>
        <taxon>Cryptococcus</taxon>
    </lineage>
</organism>
<sequence length="199" mass="22498">MPSQQPEDLEGASHQEEAYTHDYPLSEDTTFDYDSQEHWGTLGSLAEQGFYDFDAPMDVYFEVIQQASNQLHIFHGRPFSEAETAMHSIIQTVMESFLRRQREADRTEERQAGAEQQEEVTRQFGSMLEDPEQWWPEGHGAEETLQQLRESISDINLPDVAEETVISQALSYGQANDSGLNGLKMVVRSIANGTLGSHT</sequence>
<dbReference type="GeneID" id="30194663"/>
<evidence type="ECO:0000313" key="3">
    <source>
        <dbReference type="Proteomes" id="UP000094819"/>
    </source>
</evidence>
<gene>
    <name evidence="2" type="ORF">L198_05450</name>
</gene>
<evidence type="ECO:0000256" key="1">
    <source>
        <dbReference type="SAM" id="MobiDB-lite"/>
    </source>
</evidence>
<accession>A0A1E3J0W0</accession>
<reference evidence="2 3" key="1">
    <citation type="submission" date="2016-06" db="EMBL/GenBank/DDBJ databases">
        <title>Evolution of pathogenesis and genome organization in the Tremellales.</title>
        <authorList>
            <person name="Cuomo C."/>
            <person name="Litvintseva A."/>
            <person name="Heitman J."/>
            <person name="Chen Y."/>
            <person name="Sun S."/>
            <person name="Springer D."/>
            <person name="Dromer F."/>
            <person name="Young S."/>
            <person name="Zeng Q."/>
            <person name="Chapman S."/>
            <person name="Gujja S."/>
            <person name="Saif S."/>
            <person name="Birren B."/>
        </authorList>
    </citation>
    <scope>NUCLEOTIDE SEQUENCE [LARGE SCALE GENOMIC DNA]</scope>
    <source>
        <strain evidence="2 3">CBS 7118</strain>
    </source>
</reference>
<keyword evidence="3" id="KW-1185">Reference proteome</keyword>
<dbReference type="RefSeq" id="XP_019030686.1">
    <property type="nucleotide sequence ID" value="XM_019177533.1"/>
</dbReference>
<dbReference type="OrthoDB" id="10435312at2759"/>
<dbReference type="Proteomes" id="UP000094819">
    <property type="component" value="Unassembled WGS sequence"/>
</dbReference>
<feature type="compositionally biased region" description="Basic and acidic residues" evidence="1">
    <location>
        <begin position="11"/>
        <end position="20"/>
    </location>
</feature>
<protein>
    <submittedName>
        <fullName evidence="2">Uncharacterized protein</fullName>
    </submittedName>
</protein>
<comment type="caution">
    <text evidence="2">The sequence shown here is derived from an EMBL/GenBank/DDBJ whole genome shotgun (WGS) entry which is preliminary data.</text>
</comment>
<evidence type="ECO:0000313" key="2">
    <source>
        <dbReference type="EMBL" id="ODN93581.1"/>
    </source>
</evidence>
<name>A0A1E3J0W0_9TREE</name>
<proteinExistence type="predicted"/>